<sequence>MFKFKSQIKLIYICLFIILGLFFIINNNYVMASPPKKDSNKGKSIDKSVSSKRETVSIREYRELEMALNQLPEEERNTIMETLNNPEKMEVLLKKAQDEANKKRGGSSSSQHDDNNKDKGKK</sequence>
<feature type="region of interest" description="Disordered" evidence="1">
    <location>
        <begin position="90"/>
        <end position="122"/>
    </location>
</feature>
<feature type="compositionally biased region" description="Basic and acidic residues" evidence="1">
    <location>
        <begin position="111"/>
        <end position="122"/>
    </location>
</feature>
<evidence type="ECO:0000313" key="3">
    <source>
        <dbReference type="EMBL" id="AKL79269.1"/>
    </source>
</evidence>
<accession>A0A0U2D622</accession>
<feature type="region of interest" description="Disordered" evidence="1">
    <location>
        <begin position="32"/>
        <end position="54"/>
    </location>
</feature>
<organism evidence="3">
    <name type="scientific">Apple proliferation phytoplasma</name>
    <dbReference type="NCBI Taxonomy" id="37692"/>
    <lineage>
        <taxon>Bacteria</taxon>
        <taxon>Bacillati</taxon>
        <taxon>Mycoplasmatota</taxon>
        <taxon>Mollicutes</taxon>
        <taxon>Acholeplasmatales</taxon>
        <taxon>Acholeplasmataceae</taxon>
        <taxon>Candidatus Phytoplasma</taxon>
        <taxon>16SrX (Apple proliferation group)</taxon>
    </lineage>
</organism>
<feature type="compositionally biased region" description="Basic and acidic residues" evidence="1">
    <location>
        <begin position="90"/>
        <end position="102"/>
    </location>
</feature>
<name>A0A0U2D622_APPPP</name>
<dbReference type="AlphaFoldDB" id="A0A0U2D622"/>
<evidence type="ECO:0000256" key="1">
    <source>
        <dbReference type="SAM" id="MobiDB-lite"/>
    </source>
</evidence>
<reference evidence="3" key="1">
    <citation type="journal article" date="2016" name="Mol. Plant Pathol.">
        <title>An effector of apple proliferation phytoplasma targets TCP transcription factors - a generalized virulence strategy of phytoplasma?</title>
        <authorList>
            <person name="Janik K."/>
            <person name="Mithofer A."/>
            <person name="Raffeiner M."/>
            <person name="Stellmach H."/>
            <person name="Hause B."/>
            <person name="Schlink K."/>
        </authorList>
    </citation>
    <scope>NUCLEOTIDE SEQUENCE</scope>
</reference>
<dbReference type="EMBL" id="KM501063">
    <property type="protein sequence ID" value="AKL79269.1"/>
    <property type="molecule type" value="Genomic_DNA"/>
</dbReference>
<dbReference type="InterPro" id="IPR021970">
    <property type="entry name" value="SVM_signal"/>
</dbReference>
<protein>
    <submittedName>
        <fullName evidence="3">SAP11-like protein variant</fullName>
    </submittedName>
</protein>
<proteinExistence type="predicted"/>
<evidence type="ECO:0000259" key="2">
    <source>
        <dbReference type="Pfam" id="PF12113"/>
    </source>
</evidence>
<feature type="domain" description="Sequence-variable mosaic (SVM) signal sequence" evidence="2">
    <location>
        <begin position="1"/>
        <end position="32"/>
    </location>
</feature>
<dbReference type="Pfam" id="PF12113">
    <property type="entry name" value="SVM_signal"/>
    <property type="match status" value="1"/>
</dbReference>
<feature type="compositionally biased region" description="Basic and acidic residues" evidence="1">
    <location>
        <begin position="35"/>
        <end position="54"/>
    </location>
</feature>